<protein>
    <recommendedName>
        <fullName evidence="9">Concanavalin A-like lectin/glucanase</fullName>
    </recommendedName>
</protein>
<dbReference type="CDD" id="cd00413">
    <property type="entry name" value="Glyco_hydrolase_16"/>
    <property type="match status" value="1"/>
</dbReference>
<feature type="domain" description="Chitin-binding type-1" evidence="5">
    <location>
        <begin position="35"/>
        <end position="83"/>
    </location>
</feature>
<dbReference type="SUPFAM" id="SSF49899">
    <property type="entry name" value="Concanavalin A-like lectins/glucanases"/>
    <property type="match status" value="1"/>
</dbReference>
<evidence type="ECO:0000256" key="3">
    <source>
        <dbReference type="SAM" id="MobiDB-lite"/>
    </source>
</evidence>
<keyword evidence="1 2" id="KW-0147">Chitin-binding</keyword>
<dbReference type="GO" id="GO:0004553">
    <property type="term" value="F:hydrolase activity, hydrolyzing O-glycosyl compounds"/>
    <property type="evidence" value="ECO:0007669"/>
    <property type="project" value="InterPro"/>
</dbReference>
<reference evidence="7 8" key="1">
    <citation type="journal article" date="2020" name="Genomics">
        <title>Complete, high-quality genomes from long-read metagenomic sequencing of two wolf lichen thalli reveals enigmatic genome architecture.</title>
        <authorList>
            <person name="McKenzie S.K."/>
            <person name="Walston R.F."/>
            <person name="Allen J.L."/>
        </authorList>
    </citation>
    <scope>NUCLEOTIDE SEQUENCE [LARGE SCALE GENOMIC DNA]</scope>
    <source>
        <strain evidence="7">WasteWater2</strain>
    </source>
</reference>
<dbReference type="GeneID" id="59287217"/>
<dbReference type="InterPro" id="IPR001002">
    <property type="entry name" value="Chitin-bd_1"/>
</dbReference>
<evidence type="ECO:0000259" key="6">
    <source>
        <dbReference type="PROSITE" id="PS51762"/>
    </source>
</evidence>
<feature type="domain" description="GH16" evidence="6">
    <location>
        <begin position="122"/>
        <end position="330"/>
    </location>
</feature>
<accession>A0A8H6L5J2</accession>
<dbReference type="Proteomes" id="UP000578531">
    <property type="component" value="Unassembled WGS sequence"/>
</dbReference>
<dbReference type="InterPro" id="IPR000757">
    <property type="entry name" value="Beta-glucanase-like"/>
</dbReference>
<dbReference type="EMBL" id="JACCJC010000020">
    <property type="protein sequence ID" value="KAF6236302.1"/>
    <property type="molecule type" value="Genomic_DNA"/>
</dbReference>
<keyword evidence="8" id="KW-1185">Reference proteome</keyword>
<evidence type="ECO:0008006" key="9">
    <source>
        <dbReference type="Google" id="ProtNLM"/>
    </source>
</evidence>
<comment type="caution">
    <text evidence="7">The sequence shown here is derived from an EMBL/GenBank/DDBJ whole genome shotgun (WGS) entry which is preliminary data.</text>
</comment>
<dbReference type="Pfam" id="PF00722">
    <property type="entry name" value="Glyco_hydro_16"/>
    <property type="match status" value="1"/>
</dbReference>
<keyword evidence="2" id="KW-1015">Disulfide bond</keyword>
<dbReference type="OrthoDB" id="4388755at2759"/>
<gene>
    <name evidence="7" type="ORF">HO173_005555</name>
</gene>
<evidence type="ECO:0000256" key="2">
    <source>
        <dbReference type="PROSITE-ProRule" id="PRU00261"/>
    </source>
</evidence>
<dbReference type="SUPFAM" id="SSF57016">
    <property type="entry name" value="Plant lectins/antimicrobial peptides"/>
    <property type="match status" value="1"/>
</dbReference>
<dbReference type="InterPro" id="IPR036861">
    <property type="entry name" value="Endochitinase-like_sf"/>
</dbReference>
<feature type="signal peptide" evidence="4">
    <location>
        <begin position="1"/>
        <end position="16"/>
    </location>
</feature>
<evidence type="ECO:0000313" key="7">
    <source>
        <dbReference type="EMBL" id="KAF6236302.1"/>
    </source>
</evidence>
<dbReference type="SMART" id="SM00270">
    <property type="entry name" value="ChtBD1"/>
    <property type="match status" value="1"/>
</dbReference>
<organism evidence="7 8">
    <name type="scientific">Letharia columbiana</name>
    <dbReference type="NCBI Taxonomy" id="112416"/>
    <lineage>
        <taxon>Eukaryota</taxon>
        <taxon>Fungi</taxon>
        <taxon>Dikarya</taxon>
        <taxon>Ascomycota</taxon>
        <taxon>Pezizomycotina</taxon>
        <taxon>Lecanoromycetes</taxon>
        <taxon>OSLEUM clade</taxon>
        <taxon>Lecanoromycetidae</taxon>
        <taxon>Lecanorales</taxon>
        <taxon>Lecanorineae</taxon>
        <taxon>Parmeliaceae</taxon>
        <taxon>Letharia</taxon>
    </lineage>
</organism>
<dbReference type="Gene3D" id="2.60.120.200">
    <property type="match status" value="1"/>
</dbReference>
<sequence>MYMSIHFLLLISAVSAIPYPNHDDASKHKRTLTPDNTCGGSNGYTCNPNDSYGGACCSAAGFCGNTDAYCGSGCQSAFGTCGSLTSPQPQASSLPQVSPLPPPTGPAGSSSPATKEGCLWTIDGSGSFTHILTVDFSDLTALPNDTLDISTDHIPSTPYTQTYTIENVAVEDGTLQLKVPGGQTTSPILGAEVSTAEKNILYGSVRTMMQISSVSGTVSSPFFYKSDSQEADIEVITGGAYKGVHYTNQKASPTADQTTVAFASSVDLTSEMHEYRLDWLPDRTDFYMDGVKQANLTGNVPSTAGAWLWNNWRQGNPPRLTLRVCFALRCLFDVIEPCANAIDLAATAILSGPPDHRAWKIFSRYRRSKCITIRRRVRALAESIYLKPP</sequence>
<comment type="caution">
    <text evidence="2">Lacks conserved residue(s) required for the propagation of feature annotation.</text>
</comment>
<dbReference type="PROSITE" id="PS50941">
    <property type="entry name" value="CHIT_BIND_I_2"/>
    <property type="match status" value="1"/>
</dbReference>
<feature type="chain" id="PRO_5034318824" description="Concanavalin A-like lectin/glucanase" evidence="4">
    <location>
        <begin position="17"/>
        <end position="389"/>
    </location>
</feature>
<feature type="region of interest" description="Disordered" evidence="3">
    <location>
        <begin position="89"/>
        <end position="113"/>
    </location>
</feature>
<dbReference type="PROSITE" id="PS51762">
    <property type="entry name" value="GH16_2"/>
    <property type="match status" value="1"/>
</dbReference>
<dbReference type="Gene3D" id="3.30.60.10">
    <property type="entry name" value="Endochitinase-like"/>
    <property type="match status" value="1"/>
</dbReference>
<proteinExistence type="predicted"/>
<evidence type="ECO:0000256" key="1">
    <source>
        <dbReference type="ARBA" id="ARBA00022669"/>
    </source>
</evidence>
<dbReference type="GO" id="GO:0008061">
    <property type="term" value="F:chitin binding"/>
    <property type="evidence" value="ECO:0007669"/>
    <property type="project" value="UniProtKB-UniRule"/>
</dbReference>
<name>A0A8H6L5J2_9LECA</name>
<dbReference type="RefSeq" id="XP_037165652.1">
    <property type="nucleotide sequence ID" value="XM_037307470.1"/>
</dbReference>
<dbReference type="PANTHER" id="PTHR38121">
    <property type="entry name" value="GH16 DOMAIN-CONTAINING PROTEIN"/>
    <property type="match status" value="1"/>
</dbReference>
<evidence type="ECO:0000259" key="5">
    <source>
        <dbReference type="PROSITE" id="PS50941"/>
    </source>
</evidence>
<dbReference type="PANTHER" id="PTHR38121:SF2">
    <property type="entry name" value="ACYLTRANSFERASE 3 DOMAIN-CONTAINING PROTEIN"/>
    <property type="match status" value="1"/>
</dbReference>
<dbReference type="InterPro" id="IPR013320">
    <property type="entry name" value="ConA-like_dom_sf"/>
</dbReference>
<evidence type="ECO:0000256" key="4">
    <source>
        <dbReference type="SAM" id="SignalP"/>
    </source>
</evidence>
<dbReference type="CDD" id="cd11618">
    <property type="entry name" value="ChtBD1_1"/>
    <property type="match status" value="1"/>
</dbReference>
<feature type="disulfide bond" evidence="2">
    <location>
        <begin position="56"/>
        <end position="70"/>
    </location>
</feature>
<evidence type="ECO:0000313" key="8">
    <source>
        <dbReference type="Proteomes" id="UP000578531"/>
    </source>
</evidence>
<keyword evidence="4" id="KW-0732">Signal</keyword>
<dbReference type="AlphaFoldDB" id="A0A8H6L5J2"/>
<dbReference type="GO" id="GO:0005975">
    <property type="term" value="P:carbohydrate metabolic process"/>
    <property type="evidence" value="ECO:0007669"/>
    <property type="project" value="InterPro"/>
</dbReference>